<evidence type="ECO:0000313" key="2">
    <source>
        <dbReference type="Proteomes" id="UP000006854"/>
    </source>
</evidence>
<dbReference type="GeneID" id="51864556"/>
<sequence length="116" mass="13531">MSWKGHTRLFEDVSYDKLYDLEFGPDGYDDGGDDYIRALLPVLVDWKRRLEETRDRLRSGEDFPYREFAQRQIREESAAYQRALLKLSEAWLTYFFCCDGSGVPTSLIFEVDGGAK</sequence>
<gene>
    <name evidence="1" type="ordered locus">SVEN_3992</name>
</gene>
<dbReference type="STRING" id="953739.SVEN_3992"/>
<reference evidence="1 2" key="1">
    <citation type="journal article" date="2011" name="BMC Genomics">
        <title>Genome-wide analysis of the role of GlnR in Streptomyces venezuelae provides new insights into global nitrogen regulation in actinomycetes.</title>
        <authorList>
            <person name="Pullan S.T."/>
            <person name="Bibb M.J."/>
            <person name="Merrick M."/>
        </authorList>
    </citation>
    <scope>NUCLEOTIDE SEQUENCE [LARGE SCALE GENOMIC DNA]</scope>
    <source>
        <strain evidence="2">ATCC 10712 / CBS 650.69 / DSM 40230 / JCM 4526 / NBRC 13096 / PD 04745</strain>
    </source>
</reference>
<proteinExistence type="predicted"/>
<dbReference type="OrthoDB" id="4331312at2"/>
<dbReference type="PATRIC" id="fig|953739.5.peg.6491"/>
<accession>F2RFX6</accession>
<name>F2RFX6_STRVP</name>
<evidence type="ECO:0000313" key="1">
    <source>
        <dbReference type="EMBL" id="CCA57278.1"/>
    </source>
</evidence>
<dbReference type="RefSeq" id="WP_015035189.1">
    <property type="nucleotide sequence ID" value="NC_018750.1"/>
</dbReference>
<dbReference type="Proteomes" id="UP000006854">
    <property type="component" value="Chromosome"/>
</dbReference>
<keyword evidence="2" id="KW-1185">Reference proteome</keyword>
<dbReference type="EMBL" id="FR845719">
    <property type="protein sequence ID" value="CCA57278.1"/>
    <property type="molecule type" value="Genomic_DNA"/>
</dbReference>
<dbReference type="eggNOG" id="ENOG503229S">
    <property type="taxonomic scope" value="Bacteria"/>
</dbReference>
<dbReference type="AlphaFoldDB" id="F2RFX6"/>
<organism evidence="1 2">
    <name type="scientific">Streptomyces venezuelae (strain ATCC 10712 / CBS 650.69 / DSM 40230 / JCM 4526 / NBRC 13096 / PD 04745)</name>
    <dbReference type="NCBI Taxonomy" id="953739"/>
    <lineage>
        <taxon>Bacteria</taxon>
        <taxon>Bacillati</taxon>
        <taxon>Actinomycetota</taxon>
        <taxon>Actinomycetes</taxon>
        <taxon>Kitasatosporales</taxon>
        <taxon>Streptomycetaceae</taxon>
        <taxon>Streptomyces</taxon>
    </lineage>
</organism>
<dbReference type="HOGENOM" id="CLU_2095602_0_0_11"/>
<dbReference type="KEGG" id="sve:SVEN_3992"/>
<protein>
    <submittedName>
        <fullName evidence="1">Uncharacterized protein</fullName>
    </submittedName>
</protein>